<evidence type="ECO:0000313" key="3">
    <source>
        <dbReference type="Proteomes" id="UP001565243"/>
    </source>
</evidence>
<keyword evidence="1" id="KW-0812">Transmembrane</keyword>
<dbReference type="EMBL" id="JBGFFX010000001">
    <property type="protein sequence ID" value="MEY8769262.1"/>
    <property type="molecule type" value="Genomic_DNA"/>
</dbReference>
<comment type="caution">
    <text evidence="2">The sequence shown here is derived from an EMBL/GenBank/DDBJ whole genome shotgun (WGS) entry which is preliminary data.</text>
</comment>
<reference evidence="2 3" key="1">
    <citation type="submission" date="2024-07" db="EMBL/GenBank/DDBJ databases">
        <authorList>
            <person name="Hebao G."/>
        </authorList>
    </citation>
    <scope>NUCLEOTIDE SEQUENCE [LARGE SCALE GENOMIC DNA]</scope>
    <source>
        <strain evidence="2 3">ACCC 02193</strain>
    </source>
</reference>
<organism evidence="2 3">
    <name type="scientific">Erwinia aeris</name>
    <dbReference type="NCBI Taxonomy" id="3239803"/>
    <lineage>
        <taxon>Bacteria</taxon>
        <taxon>Pseudomonadati</taxon>
        <taxon>Pseudomonadota</taxon>
        <taxon>Gammaproteobacteria</taxon>
        <taxon>Enterobacterales</taxon>
        <taxon>Erwiniaceae</taxon>
        <taxon>Erwinia</taxon>
    </lineage>
</organism>
<keyword evidence="1" id="KW-1133">Transmembrane helix</keyword>
<dbReference type="InterPro" id="IPR019685">
    <property type="entry name" value="DUF2534"/>
</dbReference>
<evidence type="ECO:0000256" key="1">
    <source>
        <dbReference type="SAM" id="Phobius"/>
    </source>
</evidence>
<accession>A0ABV4E305</accession>
<sequence>MKRKETKRFIAALAVVLVIALTVMSKVMIGGAIDEYHIPLHDWSAGMLAPQLFMIAVYSLVFTGLLAIPLWYWFLGENIDSTRH</sequence>
<proteinExistence type="predicted"/>
<protein>
    <submittedName>
        <fullName evidence="2">DUF2534 family protein</fullName>
    </submittedName>
</protein>
<dbReference type="Proteomes" id="UP001565243">
    <property type="component" value="Unassembled WGS sequence"/>
</dbReference>
<feature type="transmembrane region" description="Helical" evidence="1">
    <location>
        <begin position="49"/>
        <end position="74"/>
    </location>
</feature>
<evidence type="ECO:0000313" key="2">
    <source>
        <dbReference type="EMBL" id="MEY8769262.1"/>
    </source>
</evidence>
<dbReference type="Pfam" id="PF10749">
    <property type="entry name" value="DUF2534"/>
    <property type="match status" value="1"/>
</dbReference>
<gene>
    <name evidence="2" type="ORF">AB6T85_02240</name>
</gene>
<dbReference type="RefSeq" id="WP_369894696.1">
    <property type="nucleotide sequence ID" value="NZ_JBGFFX010000001.1"/>
</dbReference>
<keyword evidence="3" id="KW-1185">Reference proteome</keyword>
<name>A0ABV4E305_9GAMM</name>
<keyword evidence="1" id="KW-0472">Membrane</keyword>